<dbReference type="AlphaFoldDB" id="A0A259TUP5"/>
<proteinExistence type="predicted"/>
<dbReference type="Proteomes" id="UP000216446">
    <property type="component" value="Unassembled WGS sequence"/>
</dbReference>
<dbReference type="EMBL" id="MQWB01000011">
    <property type="protein sequence ID" value="OZC01294.1"/>
    <property type="molecule type" value="Genomic_DNA"/>
</dbReference>
<reference evidence="1 2" key="1">
    <citation type="submission" date="2016-11" db="EMBL/GenBank/DDBJ databases">
        <title>Study of marine rhodopsin-containing bacteria.</title>
        <authorList>
            <person name="Yoshizawa S."/>
            <person name="Kumagai Y."/>
            <person name="Kogure K."/>
        </authorList>
    </citation>
    <scope>NUCLEOTIDE SEQUENCE [LARGE SCALE GENOMIC DNA]</scope>
    <source>
        <strain evidence="1 2">SG-29</strain>
    </source>
</reference>
<organism evidence="1 2">
    <name type="scientific">Rubricoccus marinus</name>
    <dbReference type="NCBI Taxonomy" id="716817"/>
    <lineage>
        <taxon>Bacteria</taxon>
        <taxon>Pseudomonadati</taxon>
        <taxon>Rhodothermota</taxon>
        <taxon>Rhodothermia</taxon>
        <taxon>Rhodothermales</taxon>
        <taxon>Rubricoccaceae</taxon>
        <taxon>Rubricoccus</taxon>
    </lineage>
</organism>
<name>A0A259TUP5_9BACT</name>
<evidence type="ECO:0000313" key="1">
    <source>
        <dbReference type="EMBL" id="OZC01294.1"/>
    </source>
</evidence>
<protein>
    <submittedName>
        <fullName evidence="1">Uncharacterized protein</fullName>
    </submittedName>
</protein>
<gene>
    <name evidence="1" type="ORF">BSZ36_17760</name>
</gene>
<sequence>MSALRAFRPESAGEKGPLIDEPALARLESLVADRVISESADQAPHLATGVNAGSRYRTWARHRSKEEVAAYIRQRLTAAPGESVPLLRAQVPMTQEMNETEPYPAKYDRDAYESASAYLDPADLAAALGEVYGDEVLNAGWVNMDYVRLGLDGQEIVSEDEGLARQFMVMHRAVTGSGVTRGSSG</sequence>
<comment type="caution">
    <text evidence="1">The sequence shown here is derived from an EMBL/GenBank/DDBJ whole genome shotgun (WGS) entry which is preliminary data.</text>
</comment>
<accession>A0A259TUP5</accession>
<evidence type="ECO:0000313" key="2">
    <source>
        <dbReference type="Proteomes" id="UP000216446"/>
    </source>
</evidence>
<dbReference type="InParanoid" id="A0A259TUP5"/>
<dbReference type="RefSeq" id="WP_094551756.1">
    <property type="nucleotide sequence ID" value="NZ_MQWB01000011.1"/>
</dbReference>
<keyword evidence="2" id="KW-1185">Reference proteome</keyword>